<dbReference type="EMBL" id="RHHT01000074">
    <property type="protein sequence ID" value="RNB69578.1"/>
    <property type="molecule type" value="Genomic_DNA"/>
</dbReference>
<dbReference type="InterPro" id="IPR015813">
    <property type="entry name" value="Pyrv/PenolPyrv_kinase-like_dom"/>
</dbReference>
<dbReference type="RefSeq" id="WP_122915562.1">
    <property type="nucleotide sequence ID" value="NZ_RHHT01000074.1"/>
</dbReference>
<dbReference type="InterPro" id="IPR039556">
    <property type="entry name" value="ICL/PEPM"/>
</dbReference>
<reference evidence="1 2" key="1">
    <citation type="submission" date="2018-10" db="EMBL/GenBank/DDBJ databases">
        <title>Phylogenomics of Brevibacillus.</title>
        <authorList>
            <person name="Dunlap C."/>
        </authorList>
    </citation>
    <scope>NUCLEOTIDE SEQUENCE [LARGE SCALE GENOMIC DNA]</scope>
    <source>
        <strain evidence="1 2">JCM 15085</strain>
    </source>
</reference>
<dbReference type="Pfam" id="PF13714">
    <property type="entry name" value="PEP_mutase"/>
    <property type="match status" value="1"/>
</dbReference>
<evidence type="ECO:0000313" key="1">
    <source>
        <dbReference type="EMBL" id="RNB69578.1"/>
    </source>
</evidence>
<name>A0A3M8C1M5_9BACL</name>
<dbReference type="SUPFAM" id="SSF51621">
    <property type="entry name" value="Phosphoenolpyruvate/pyruvate domain"/>
    <property type="match status" value="1"/>
</dbReference>
<evidence type="ECO:0000313" key="2">
    <source>
        <dbReference type="Proteomes" id="UP000281915"/>
    </source>
</evidence>
<comment type="caution">
    <text evidence="1">The sequence shown here is derived from an EMBL/GenBank/DDBJ whole genome shotgun (WGS) entry which is preliminary data.</text>
</comment>
<dbReference type="Gene3D" id="3.20.20.60">
    <property type="entry name" value="Phosphoenolpyruvate-binding domains"/>
    <property type="match status" value="1"/>
</dbReference>
<sequence>MGKRVPLKQLLQREGIVVAPGCHDALGAKVIESAGFDAVYMTGNGTSASAIGKPDLGFLTMTEMVSRARGIVSAVDIPVISDADTGYGNRNNVTRTVEEYEASGVSAIHLEDQVTPKKCGAMSGIELISIEEHVDKIQAAVRARKDENFLIIGRSDARGTKGLAEAIERGKAYAAAGADLILIEMLESVDEMKEVARKIDAPLMFNYVEHTKIPNLTIQQFQDLGFKLLAYPLSSTFYYAKTMMDLMRTLKETGSTESFQESMLKIHEYETFLGIEKYR</sequence>
<dbReference type="CDD" id="cd00377">
    <property type="entry name" value="ICL_PEPM"/>
    <property type="match status" value="1"/>
</dbReference>
<protein>
    <submittedName>
        <fullName evidence="1">Carboxyvinyl-carboxyphosphonate phosphorylmutase</fullName>
    </submittedName>
</protein>
<dbReference type="GO" id="GO:0016833">
    <property type="term" value="F:oxo-acid-lyase activity"/>
    <property type="evidence" value="ECO:0007669"/>
    <property type="project" value="UniProtKB-ARBA"/>
</dbReference>
<proteinExistence type="predicted"/>
<dbReference type="PANTHER" id="PTHR42905">
    <property type="entry name" value="PHOSPHOENOLPYRUVATE CARBOXYLASE"/>
    <property type="match status" value="1"/>
</dbReference>
<organism evidence="1 2">
    <name type="scientific">Brevibacillus panacihumi</name>
    <dbReference type="NCBI Taxonomy" id="497735"/>
    <lineage>
        <taxon>Bacteria</taxon>
        <taxon>Bacillati</taxon>
        <taxon>Bacillota</taxon>
        <taxon>Bacilli</taxon>
        <taxon>Bacillales</taxon>
        <taxon>Paenibacillaceae</taxon>
        <taxon>Brevibacillus</taxon>
    </lineage>
</organism>
<accession>A0A3M8C1M5</accession>
<dbReference type="PANTHER" id="PTHR42905:SF5">
    <property type="entry name" value="CARBOXYVINYL-CARBOXYPHOSPHONATE PHOSPHORYLMUTASE, CHLOROPLASTIC"/>
    <property type="match status" value="1"/>
</dbReference>
<dbReference type="Proteomes" id="UP000281915">
    <property type="component" value="Unassembled WGS sequence"/>
</dbReference>
<dbReference type="InterPro" id="IPR040442">
    <property type="entry name" value="Pyrv_kinase-like_dom_sf"/>
</dbReference>
<dbReference type="AlphaFoldDB" id="A0A3M8C1M5"/>
<gene>
    <name evidence="1" type="ORF">EDM58_23930</name>
</gene>